<evidence type="ECO:0000259" key="9">
    <source>
        <dbReference type="PROSITE" id="PS50893"/>
    </source>
</evidence>
<keyword evidence="3 8" id="KW-0812">Transmembrane</keyword>
<dbReference type="STRING" id="1183438.GKIL_0094"/>
<dbReference type="EMBL" id="CP003587">
    <property type="protein sequence ID" value="AGY56341.1"/>
    <property type="molecule type" value="Genomic_DNA"/>
</dbReference>
<feature type="transmembrane region" description="Helical" evidence="8">
    <location>
        <begin position="172"/>
        <end position="190"/>
    </location>
</feature>
<dbReference type="GO" id="GO:0016887">
    <property type="term" value="F:ATP hydrolysis activity"/>
    <property type="evidence" value="ECO:0007669"/>
    <property type="project" value="InterPro"/>
</dbReference>
<dbReference type="Pfam" id="PF00005">
    <property type="entry name" value="ABC_tran"/>
    <property type="match status" value="1"/>
</dbReference>
<evidence type="ECO:0000256" key="4">
    <source>
        <dbReference type="ARBA" id="ARBA00022741"/>
    </source>
</evidence>
<keyword evidence="4" id="KW-0547">Nucleotide-binding</keyword>
<evidence type="ECO:0000256" key="7">
    <source>
        <dbReference type="ARBA" id="ARBA00023136"/>
    </source>
</evidence>
<dbReference type="AlphaFoldDB" id="U5QBX3"/>
<dbReference type="InterPro" id="IPR039421">
    <property type="entry name" value="Type_1_exporter"/>
</dbReference>
<feature type="transmembrane region" description="Helical" evidence="8">
    <location>
        <begin position="29"/>
        <end position="48"/>
    </location>
</feature>
<dbReference type="FunFam" id="3.40.50.300:FF:000287">
    <property type="entry name" value="Multidrug ABC transporter ATP-binding protein"/>
    <property type="match status" value="1"/>
</dbReference>
<dbReference type="PROSITE" id="PS50929">
    <property type="entry name" value="ABC_TM1F"/>
    <property type="match status" value="1"/>
</dbReference>
<dbReference type="InterPro" id="IPR036640">
    <property type="entry name" value="ABC1_TM_sf"/>
</dbReference>
<dbReference type="PROSITE" id="PS50893">
    <property type="entry name" value="ABC_TRANSPORTER_2"/>
    <property type="match status" value="1"/>
</dbReference>
<sequence length="588" mass="65455">MAESNGPGLGQRRNWELIRRVSPFARRQLRLFVLALVLLPPLAAANAVGPILIQRAIDGPAHTGDLSGLQWIALLYGVTVFVRLGLQAWQGYLLQQAGQRMTAEIRSELFAHVTRLSISYFNRTPVGKLITRLTSDVEALGEVFSTGGVGILSDTVSIVIVAAFMFSLRWDLALLVTLLLFPITALAIWFQKIYRDANLRVREMLSTLNAQLQENLVGVSVVQMFRREERNSEQFDEANREYIRAVDETILYDSALSAAMEWISLVAIAGVLWYGGGQVLQNALTFGTLVAFIQYAQRLFDPIRQLGERFTSIQSGFTSLERITGILDEPIEIKDPVVPESLPTDGSGEVVFQNVWFAYKPGEYVLKNVSFTIRPGQTVALVGPTGSGKSTIIRLLCRLYEPTQGRILIDGVDISQITQEELRRRIGVILQEGFLFSGDIRSNIALGETYSDGQIVQAARSMNVDRFIEELPEGYKTEVRERGNNLSGGQKQLLAFARAAVRDPKILILDEATASLDVGTEALVQQALDRLLKKRTCILIAHRLSTIRNVERILVLRRGELIEDGSHEQLMAIHGLYESLYKLQALTA</sequence>
<dbReference type="InterPro" id="IPR003593">
    <property type="entry name" value="AAA+_ATPase"/>
</dbReference>
<keyword evidence="6 8" id="KW-1133">Transmembrane helix</keyword>
<evidence type="ECO:0000313" key="12">
    <source>
        <dbReference type="Proteomes" id="UP000017396"/>
    </source>
</evidence>
<organism evidence="11 12">
    <name type="scientific">Gloeobacter kilaueensis (strain ATCC BAA-2537 / CCAP 1431/1 / ULC 316 / JS1)</name>
    <dbReference type="NCBI Taxonomy" id="1183438"/>
    <lineage>
        <taxon>Bacteria</taxon>
        <taxon>Bacillati</taxon>
        <taxon>Cyanobacteriota</taxon>
        <taxon>Cyanophyceae</taxon>
        <taxon>Gloeobacterales</taxon>
        <taxon>Gloeobacteraceae</taxon>
        <taxon>Gloeobacter</taxon>
    </lineage>
</organism>
<evidence type="ECO:0000259" key="10">
    <source>
        <dbReference type="PROSITE" id="PS50929"/>
    </source>
</evidence>
<evidence type="ECO:0000256" key="5">
    <source>
        <dbReference type="ARBA" id="ARBA00022840"/>
    </source>
</evidence>
<keyword evidence="5" id="KW-0067">ATP-binding</keyword>
<dbReference type="CDD" id="cd03254">
    <property type="entry name" value="ABCC_Glucan_exporter_like"/>
    <property type="match status" value="1"/>
</dbReference>
<feature type="domain" description="ABC transmembrane type-1" evidence="10">
    <location>
        <begin position="43"/>
        <end position="315"/>
    </location>
</feature>
<evidence type="ECO:0000256" key="8">
    <source>
        <dbReference type="SAM" id="Phobius"/>
    </source>
</evidence>
<dbReference type="HOGENOM" id="CLU_000604_84_3_3"/>
<dbReference type="KEGG" id="glj:GKIL_0094"/>
<dbReference type="OrthoDB" id="544620at2"/>
<dbReference type="PATRIC" id="fig|1183438.3.peg.94"/>
<feature type="transmembrane region" description="Helical" evidence="8">
    <location>
        <begin position="250"/>
        <end position="273"/>
    </location>
</feature>
<dbReference type="InterPro" id="IPR003439">
    <property type="entry name" value="ABC_transporter-like_ATP-bd"/>
</dbReference>
<keyword evidence="7 8" id="KW-0472">Membrane</keyword>
<feature type="transmembrane region" description="Helical" evidence="8">
    <location>
        <begin position="143"/>
        <end position="166"/>
    </location>
</feature>
<evidence type="ECO:0000313" key="11">
    <source>
        <dbReference type="EMBL" id="AGY56341.1"/>
    </source>
</evidence>
<comment type="subcellular location">
    <subcellularLocation>
        <location evidence="1">Cell membrane</location>
        <topology evidence="1">Multi-pass membrane protein</topology>
    </subcellularLocation>
</comment>
<dbReference type="Pfam" id="PF00664">
    <property type="entry name" value="ABC_membrane"/>
    <property type="match status" value="1"/>
</dbReference>
<keyword evidence="12" id="KW-1185">Reference proteome</keyword>
<dbReference type="PANTHER" id="PTHR43394:SF1">
    <property type="entry name" value="ATP-BINDING CASSETTE SUB-FAMILY B MEMBER 10, MITOCHONDRIAL"/>
    <property type="match status" value="1"/>
</dbReference>
<dbReference type="InterPro" id="IPR011527">
    <property type="entry name" value="ABC1_TM_dom"/>
</dbReference>
<name>U5QBX3_GLOK1</name>
<dbReference type="GO" id="GO:0005524">
    <property type="term" value="F:ATP binding"/>
    <property type="evidence" value="ECO:0007669"/>
    <property type="project" value="UniProtKB-KW"/>
</dbReference>
<keyword evidence="2" id="KW-0813">Transport</keyword>
<dbReference type="GO" id="GO:0005886">
    <property type="term" value="C:plasma membrane"/>
    <property type="evidence" value="ECO:0007669"/>
    <property type="project" value="UniProtKB-SubCell"/>
</dbReference>
<dbReference type="Proteomes" id="UP000017396">
    <property type="component" value="Chromosome"/>
</dbReference>
<dbReference type="Gene3D" id="1.20.1560.10">
    <property type="entry name" value="ABC transporter type 1, transmembrane domain"/>
    <property type="match status" value="1"/>
</dbReference>
<dbReference type="GO" id="GO:0015421">
    <property type="term" value="F:ABC-type oligopeptide transporter activity"/>
    <property type="evidence" value="ECO:0007669"/>
    <property type="project" value="TreeGrafter"/>
</dbReference>
<dbReference type="PROSITE" id="PS00211">
    <property type="entry name" value="ABC_TRANSPORTER_1"/>
    <property type="match status" value="1"/>
</dbReference>
<dbReference type="eggNOG" id="COG1132">
    <property type="taxonomic scope" value="Bacteria"/>
</dbReference>
<gene>
    <name evidence="11" type="ORF">GKIL_0094</name>
</gene>
<dbReference type="CDD" id="cd18544">
    <property type="entry name" value="ABC_6TM_TmrA_like"/>
    <property type="match status" value="1"/>
</dbReference>
<reference evidence="11 12" key="1">
    <citation type="journal article" date="2013" name="PLoS ONE">
        <title>Cultivation and Complete Genome Sequencing of Gloeobacter kilaueensis sp. nov., from a Lava Cave in Kilauea Caldera, Hawai'i.</title>
        <authorList>
            <person name="Saw J.H."/>
            <person name="Schatz M."/>
            <person name="Brown M.V."/>
            <person name="Kunkel D.D."/>
            <person name="Foster J.S."/>
            <person name="Shick H."/>
            <person name="Christensen S."/>
            <person name="Hou S."/>
            <person name="Wan X."/>
            <person name="Donachie S.P."/>
        </authorList>
    </citation>
    <scope>NUCLEOTIDE SEQUENCE [LARGE SCALE GENOMIC DNA]</scope>
    <source>
        <strain evidence="12">JS</strain>
    </source>
</reference>
<feature type="transmembrane region" description="Helical" evidence="8">
    <location>
        <begin position="68"/>
        <end position="86"/>
    </location>
</feature>
<accession>U5QBX3</accession>
<dbReference type="Gene3D" id="3.40.50.300">
    <property type="entry name" value="P-loop containing nucleotide triphosphate hydrolases"/>
    <property type="match status" value="1"/>
</dbReference>
<evidence type="ECO:0000256" key="2">
    <source>
        <dbReference type="ARBA" id="ARBA00022448"/>
    </source>
</evidence>
<evidence type="ECO:0000256" key="6">
    <source>
        <dbReference type="ARBA" id="ARBA00022989"/>
    </source>
</evidence>
<protein>
    <submittedName>
        <fullName evidence="11">ABC transporter</fullName>
    </submittedName>
</protein>
<evidence type="ECO:0000256" key="3">
    <source>
        <dbReference type="ARBA" id="ARBA00022692"/>
    </source>
</evidence>
<dbReference type="SUPFAM" id="SSF90123">
    <property type="entry name" value="ABC transporter transmembrane region"/>
    <property type="match status" value="1"/>
</dbReference>
<dbReference type="InterPro" id="IPR027417">
    <property type="entry name" value="P-loop_NTPase"/>
</dbReference>
<dbReference type="SMART" id="SM00382">
    <property type="entry name" value="AAA"/>
    <property type="match status" value="1"/>
</dbReference>
<dbReference type="RefSeq" id="WP_023171331.1">
    <property type="nucleotide sequence ID" value="NC_022600.1"/>
</dbReference>
<proteinExistence type="predicted"/>
<feature type="domain" description="ABC transporter" evidence="9">
    <location>
        <begin position="350"/>
        <end position="583"/>
    </location>
</feature>
<dbReference type="PANTHER" id="PTHR43394">
    <property type="entry name" value="ATP-DEPENDENT PERMEASE MDL1, MITOCHONDRIAL"/>
    <property type="match status" value="1"/>
</dbReference>
<dbReference type="InterPro" id="IPR017871">
    <property type="entry name" value="ABC_transporter-like_CS"/>
</dbReference>
<evidence type="ECO:0000256" key="1">
    <source>
        <dbReference type="ARBA" id="ARBA00004651"/>
    </source>
</evidence>
<dbReference type="SUPFAM" id="SSF52540">
    <property type="entry name" value="P-loop containing nucleoside triphosphate hydrolases"/>
    <property type="match status" value="1"/>
</dbReference>